<comment type="caution">
    <text evidence="7">The sequence shown here is derived from an EMBL/GenBank/DDBJ whole genome shotgun (WGS) entry which is preliminary data.</text>
</comment>
<evidence type="ECO:0000259" key="6">
    <source>
        <dbReference type="PROSITE" id="PS50157"/>
    </source>
</evidence>
<proteinExistence type="predicted"/>
<dbReference type="PROSITE" id="PS00028">
    <property type="entry name" value="ZINC_FINGER_C2H2_1"/>
    <property type="match status" value="2"/>
</dbReference>
<dbReference type="EMBL" id="CATNWA010016764">
    <property type="protein sequence ID" value="CAI9595222.1"/>
    <property type="molecule type" value="Genomic_DNA"/>
</dbReference>
<evidence type="ECO:0000313" key="7">
    <source>
        <dbReference type="EMBL" id="CAI9595222.1"/>
    </source>
</evidence>
<dbReference type="InterPro" id="IPR013087">
    <property type="entry name" value="Znf_C2H2_type"/>
</dbReference>
<keyword evidence="1" id="KW-0479">Metal-binding</keyword>
<evidence type="ECO:0000256" key="3">
    <source>
        <dbReference type="ARBA" id="ARBA00022771"/>
    </source>
</evidence>
<dbReference type="InterPro" id="IPR036236">
    <property type="entry name" value="Znf_C2H2_sf"/>
</dbReference>
<keyword evidence="4" id="KW-0862">Zinc</keyword>
<dbReference type="PANTHER" id="PTHR23235">
    <property type="entry name" value="KRUEPPEL-LIKE TRANSCRIPTION FACTOR"/>
    <property type="match status" value="1"/>
</dbReference>
<keyword evidence="2" id="KW-0677">Repeat</keyword>
<reference evidence="7" key="1">
    <citation type="submission" date="2023-05" db="EMBL/GenBank/DDBJ databases">
        <authorList>
            <person name="Stuckert A."/>
        </authorList>
    </citation>
    <scope>NUCLEOTIDE SEQUENCE</scope>
</reference>
<evidence type="ECO:0000256" key="2">
    <source>
        <dbReference type="ARBA" id="ARBA00022737"/>
    </source>
</evidence>
<sequence>MRTHTEPYSCPVCGKGFTRQSSLIVHLRQHSGEKPFVCKYCEQAFALKDAMLRHQKTHAR</sequence>
<dbReference type="SUPFAM" id="SSF57667">
    <property type="entry name" value="beta-beta-alpha zinc fingers"/>
    <property type="match status" value="1"/>
</dbReference>
<evidence type="ECO:0000256" key="4">
    <source>
        <dbReference type="ARBA" id="ARBA00022833"/>
    </source>
</evidence>
<dbReference type="Proteomes" id="UP001162483">
    <property type="component" value="Unassembled WGS sequence"/>
</dbReference>
<evidence type="ECO:0000256" key="5">
    <source>
        <dbReference type="PROSITE-ProRule" id="PRU00042"/>
    </source>
</evidence>
<dbReference type="PROSITE" id="PS50157">
    <property type="entry name" value="ZINC_FINGER_C2H2_2"/>
    <property type="match status" value="2"/>
</dbReference>
<protein>
    <recommendedName>
        <fullName evidence="6">C2H2-type domain-containing protein</fullName>
    </recommendedName>
</protein>
<keyword evidence="8" id="KW-1185">Reference proteome</keyword>
<keyword evidence="3 5" id="KW-0863">Zinc-finger</keyword>
<evidence type="ECO:0000313" key="8">
    <source>
        <dbReference type="Proteomes" id="UP001162483"/>
    </source>
</evidence>
<gene>
    <name evidence="7" type="ORF">SPARVUS_LOCUS11850437</name>
</gene>
<feature type="domain" description="C2H2-type" evidence="6">
    <location>
        <begin position="8"/>
        <end position="35"/>
    </location>
</feature>
<accession>A0ABN9FHB2</accession>
<dbReference type="Gene3D" id="3.30.160.60">
    <property type="entry name" value="Classic Zinc Finger"/>
    <property type="match status" value="2"/>
</dbReference>
<dbReference type="PANTHER" id="PTHR23235:SF120">
    <property type="entry name" value="KRUPPEL-LIKE FACTOR 15"/>
    <property type="match status" value="1"/>
</dbReference>
<feature type="domain" description="C2H2-type" evidence="6">
    <location>
        <begin position="36"/>
        <end position="60"/>
    </location>
</feature>
<evidence type="ECO:0000256" key="1">
    <source>
        <dbReference type="ARBA" id="ARBA00022723"/>
    </source>
</evidence>
<dbReference type="Pfam" id="PF00096">
    <property type="entry name" value="zf-C2H2"/>
    <property type="match status" value="2"/>
</dbReference>
<name>A0ABN9FHB2_9NEOB</name>
<organism evidence="7 8">
    <name type="scientific">Staurois parvus</name>
    <dbReference type="NCBI Taxonomy" id="386267"/>
    <lineage>
        <taxon>Eukaryota</taxon>
        <taxon>Metazoa</taxon>
        <taxon>Chordata</taxon>
        <taxon>Craniata</taxon>
        <taxon>Vertebrata</taxon>
        <taxon>Euteleostomi</taxon>
        <taxon>Amphibia</taxon>
        <taxon>Batrachia</taxon>
        <taxon>Anura</taxon>
        <taxon>Neobatrachia</taxon>
        <taxon>Ranoidea</taxon>
        <taxon>Ranidae</taxon>
        <taxon>Staurois</taxon>
    </lineage>
</organism>
<dbReference type="SMART" id="SM00355">
    <property type="entry name" value="ZnF_C2H2"/>
    <property type="match status" value="2"/>
</dbReference>